<feature type="transmembrane region" description="Helical" evidence="2">
    <location>
        <begin position="173"/>
        <end position="193"/>
    </location>
</feature>
<evidence type="ECO:0000313" key="4">
    <source>
        <dbReference type="Proteomes" id="UP000589516"/>
    </source>
</evidence>
<sequence>MSQVRIAIAVLLVLVLALVLPSAEAHDAGTFSIIVRDDGIVPETASFQYNDTALWIDVGEDDNLTHRIVYDGDGDGLYNGTYDWDSGTLQNECEVDEENGTKLDEECQTSFRVIFNSTFGTGTYYYQDLLSDGGILNATIVVNPDVGAGHIAAGFQQPPPEESTPEEEGRPSWLLAVAGLSAAGAALLGYLVLQGQPKS</sequence>
<dbReference type="Proteomes" id="UP000589516">
    <property type="component" value="Unassembled WGS sequence"/>
</dbReference>
<proteinExistence type="predicted"/>
<keyword evidence="2" id="KW-0812">Transmembrane</keyword>
<accession>A0A7C7ZE18</accession>
<evidence type="ECO:0000256" key="2">
    <source>
        <dbReference type="SAM" id="Phobius"/>
    </source>
</evidence>
<comment type="caution">
    <text evidence="3">The sequence shown here is derived from an EMBL/GenBank/DDBJ whole genome shotgun (WGS) entry which is preliminary data.</text>
</comment>
<feature type="region of interest" description="Disordered" evidence="1">
    <location>
        <begin position="151"/>
        <end position="170"/>
    </location>
</feature>
<keyword evidence="2" id="KW-0472">Membrane</keyword>
<reference evidence="4" key="1">
    <citation type="journal article" date="2019" name="bioRxiv">
        <title>Genome diversification in globally distributed novel marine Proteobacteria is linked to environmental adaptation.</title>
        <authorList>
            <person name="Zhou Z."/>
            <person name="Tran P.Q."/>
            <person name="Kieft K."/>
            <person name="Anantharaman K."/>
        </authorList>
    </citation>
    <scope>NUCLEOTIDE SEQUENCE [LARGE SCALE GENOMIC DNA]</scope>
</reference>
<evidence type="ECO:0000313" key="3">
    <source>
        <dbReference type="EMBL" id="HIG63935.1"/>
    </source>
</evidence>
<dbReference type="AlphaFoldDB" id="A0A7C7ZE18"/>
<protein>
    <submittedName>
        <fullName evidence="3">Uncharacterized protein</fullName>
    </submittedName>
</protein>
<organism evidence="3 4">
    <name type="scientific">Marine Group III euryarchaeote</name>
    <dbReference type="NCBI Taxonomy" id="2173149"/>
    <lineage>
        <taxon>Archaea</taxon>
        <taxon>Methanobacteriati</taxon>
        <taxon>Thermoplasmatota</taxon>
        <taxon>Thermoplasmata</taxon>
        <taxon>Candidatus Thermoprofundales</taxon>
    </lineage>
</organism>
<name>A0A7C7ZE18_9ARCH</name>
<keyword evidence="2" id="KW-1133">Transmembrane helix</keyword>
<dbReference type="EMBL" id="DUAV01000034">
    <property type="protein sequence ID" value="HIG63935.1"/>
    <property type="molecule type" value="Genomic_DNA"/>
</dbReference>
<evidence type="ECO:0000256" key="1">
    <source>
        <dbReference type="SAM" id="MobiDB-lite"/>
    </source>
</evidence>
<gene>
    <name evidence="3" type="ORF">EYQ16_05425</name>
</gene>